<evidence type="ECO:0000256" key="2">
    <source>
        <dbReference type="ARBA" id="ARBA00022723"/>
    </source>
</evidence>
<sequence length="303" mass="32949">MKFGDRIKVVEVGPRDGLQNLKNWIPTEVKIKLIKDLIDAGIKEMEMTSFVHPKAIPQMKDAEAVTKAVIDELNEKEIRTFALVPNLVGAKKAYGCGLREITYVISASEKHNLANINRTVQQSLEGLADIRAELPDIQIRLDVATAFGCPFMGQVGEDLVINLIRSAEKIGINTITLCDTIGIANPKQVYELSQKVSKEFQNIPVGLHLHDTRGMGIANYLAAIEAGISVFETSIGGLGGCPFAPGAAGNTATEDLVNMLNEIKVETNIDLNALVSISKELEEKLDMNFTGHMVHVKSNCVGI</sequence>
<dbReference type="Gene3D" id="3.20.20.70">
    <property type="entry name" value="Aldolase class I"/>
    <property type="match status" value="1"/>
</dbReference>
<protein>
    <submittedName>
        <fullName evidence="5">Pyruvate carboxyltransferase</fullName>
    </submittedName>
</protein>
<comment type="similarity">
    <text evidence="1">Belongs to the HMG-CoA lyase family.</text>
</comment>
<comment type="caution">
    <text evidence="5">The sequence shown here is derived from an EMBL/GenBank/DDBJ whole genome shotgun (WGS) entry which is preliminary data.</text>
</comment>
<dbReference type="InterPro" id="IPR043594">
    <property type="entry name" value="HMGL"/>
</dbReference>
<evidence type="ECO:0000256" key="3">
    <source>
        <dbReference type="ARBA" id="ARBA00023239"/>
    </source>
</evidence>
<dbReference type="PROSITE" id="PS50991">
    <property type="entry name" value="PYR_CT"/>
    <property type="match status" value="1"/>
</dbReference>
<dbReference type="CDD" id="cd07938">
    <property type="entry name" value="DRE_TIM_HMGL"/>
    <property type="match status" value="1"/>
</dbReference>
<dbReference type="GO" id="GO:0004419">
    <property type="term" value="F:hydroxymethylglutaryl-CoA lyase activity"/>
    <property type="evidence" value="ECO:0007669"/>
    <property type="project" value="TreeGrafter"/>
</dbReference>
<organism evidence="5 6">
    <name type="scientific">Clostridium carboxidivorans P7</name>
    <dbReference type="NCBI Taxonomy" id="536227"/>
    <lineage>
        <taxon>Bacteria</taxon>
        <taxon>Bacillati</taxon>
        <taxon>Bacillota</taxon>
        <taxon>Clostridia</taxon>
        <taxon>Eubacteriales</taxon>
        <taxon>Clostridiaceae</taxon>
        <taxon>Clostridium</taxon>
    </lineage>
</organism>
<dbReference type="STRING" id="536227.Ccar_14460"/>
<dbReference type="RefSeq" id="WP_007062120.1">
    <property type="nucleotide sequence ID" value="NZ_ACVI01000058.1"/>
</dbReference>
<dbReference type="PATRIC" id="fig|536227.13.peg.3029"/>
<feature type="domain" description="Pyruvate carboxyltransferase" evidence="4">
    <location>
        <begin position="7"/>
        <end position="275"/>
    </location>
</feature>
<dbReference type="GO" id="GO:0016740">
    <property type="term" value="F:transferase activity"/>
    <property type="evidence" value="ECO:0007669"/>
    <property type="project" value="UniProtKB-KW"/>
</dbReference>
<dbReference type="OrthoDB" id="9784013at2"/>
<dbReference type="AlphaFoldDB" id="C6PWR8"/>
<dbReference type="KEGG" id="cck:Ccar_14460"/>
<keyword evidence="6" id="KW-1185">Reference proteome</keyword>
<keyword evidence="3" id="KW-0456">Lyase</keyword>
<dbReference type="InterPro" id="IPR013785">
    <property type="entry name" value="Aldolase_TIM"/>
</dbReference>
<gene>
    <name evidence="5" type="ORF">CcarbDRAFT_3235</name>
</gene>
<name>C6PWR8_9CLOT</name>
<proteinExistence type="inferred from homology"/>
<evidence type="ECO:0000259" key="4">
    <source>
        <dbReference type="PROSITE" id="PS50991"/>
    </source>
</evidence>
<dbReference type="GO" id="GO:0046951">
    <property type="term" value="P:ketone body biosynthetic process"/>
    <property type="evidence" value="ECO:0007669"/>
    <property type="project" value="TreeGrafter"/>
</dbReference>
<keyword evidence="2" id="KW-0479">Metal-binding</keyword>
<dbReference type="PANTHER" id="PTHR42738">
    <property type="entry name" value="HYDROXYMETHYLGLUTARYL-COA LYASE"/>
    <property type="match status" value="1"/>
</dbReference>
<keyword evidence="5" id="KW-0670">Pyruvate</keyword>
<dbReference type="PANTHER" id="PTHR42738:SF7">
    <property type="entry name" value="HYDROXYMETHYLGLUTARYL-COA LYASE"/>
    <property type="match status" value="1"/>
</dbReference>
<dbReference type="GO" id="GO:0046872">
    <property type="term" value="F:metal ion binding"/>
    <property type="evidence" value="ECO:0007669"/>
    <property type="project" value="UniProtKB-KW"/>
</dbReference>
<evidence type="ECO:0000256" key="1">
    <source>
        <dbReference type="ARBA" id="ARBA00009405"/>
    </source>
</evidence>
<dbReference type="NCBIfam" id="NF004283">
    <property type="entry name" value="PRK05692.1"/>
    <property type="match status" value="1"/>
</dbReference>
<dbReference type="InterPro" id="IPR000891">
    <property type="entry name" value="PYR_CT"/>
</dbReference>
<dbReference type="Pfam" id="PF00682">
    <property type="entry name" value="HMGL-like"/>
    <property type="match status" value="1"/>
</dbReference>
<dbReference type="EMBL" id="ACVI01000058">
    <property type="protein sequence ID" value="EET86293.1"/>
    <property type="molecule type" value="Genomic_DNA"/>
</dbReference>
<dbReference type="FunFam" id="3.20.20.70:FF:000071">
    <property type="entry name" value="Hydroxymethylglutaryl-CoA lyase"/>
    <property type="match status" value="1"/>
</dbReference>
<reference evidence="5 6" key="1">
    <citation type="submission" date="2009-06" db="EMBL/GenBank/DDBJ databases">
        <title>The draft genome of Clostridium carboxidivorans P7.</title>
        <authorList>
            <consortium name="US DOE Joint Genome Institute (JGI-PGF)"/>
            <person name="Lucas S."/>
            <person name="Copeland A."/>
            <person name="Lapidus A."/>
            <person name="Glavina del Rio T."/>
            <person name="Tice H."/>
            <person name="Bruce D."/>
            <person name="Goodwin L."/>
            <person name="Pitluck S."/>
            <person name="Larimer F."/>
            <person name="Land M.L."/>
            <person name="Hauser L."/>
            <person name="Hemme C.L."/>
        </authorList>
    </citation>
    <scope>NUCLEOTIDE SEQUENCE [LARGE SCALE GENOMIC DNA]</scope>
    <source>
        <strain evidence="5 6">P7</strain>
    </source>
</reference>
<dbReference type="GO" id="GO:0006552">
    <property type="term" value="P:L-leucine catabolic process"/>
    <property type="evidence" value="ECO:0007669"/>
    <property type="project" value="TreeGrafter"/>
</dbReference>
<dbReference type="eggNOG" id="COG0119">
    <property type="taxonomic scope" value="Bacteria"/>
</dbReference>
<keyword evidence="5" id="KW-0808">Transferase</keyword>
<dbReference type="Proteomes" id="UP000004198">
    <property type="component" value="Unassembled WGS sequence"/>
</dbReference>
<accession>C6PWR8</accession>
<dbReference type="SUPFAM" id="SSF51569">
    <property type="entry name" value="Aldolase"/>
    <property type="match status" value="1"/>
</dbReference>
<evidence type="ECO:0000313" key="6">
    <source>
        <dbReference type="Proteomes" id="UP000004198"/>
    </source>
</evidence>
<evidence type="ECO:0000313" key="5">
    <source>
        <dbReference type="EMBL" id="EET86293.1"/>
    </source>
</evidence>